<dbReference type="AlphaFoldDB" id="A0A9D3YFR9"/>
<gene>
    <name evidence="2" type="ORF">DPMN_085080</name>
</gene>
<organism evidence="2 3">
    <name type="scientific">Dreissena polymorpha</name>
    <name type="common">Zebra mussel</name>
    <name type="synonym">Mytilus polymorpha</name>
    <dbReference type="NCBI Taxonomy" id="45954"/>
    <lineage>
        <taxon>Eukaryota</taxon>
        <taxon>Metazoa</taxon>
        <taxon>Spiralia</taxon>
        <taxon>Lophotrochozoa</taxon>
        <taxon>Mollusca</taxon>
        <taxon>Bivalvia</taxon>
        <taxon>Autobranchia</taxon>
        <taxon>Heteroconchia</taxon>
        <taxon>Euheterodonta</taxon>
        <taxon>Imparidentia</taxon>
        <taxon>Neoheterodontei</taxon>
        <taxon>Myida</taxon>
        <taxon>Dreissenoidea</taxon>
        <taxon>Dreissenidae</taxon>
        <taxon>Dreissena</taxon>
    </lineage>
</organism>
<comment type="caution">
    <text evidence="2">The sequence shown here is derived from an EMBL/GenBank/DDBJ whole genome shotgun (WGS) entry which is preliminary data.</text>
</comment>
<evidence type="ECO:0000313" key="2">
    <source>
        <dbReference type="EMBL" id="KAH3697577.1"/>
    </source>
</evidence>
<feature type="compositionally biased region" description="Polar residues" evidence="1">
    <location>
        <begin position="62"/>
        <end position="72"/>
    </location>
</feature>
<keyword evidence="3" id="KW-1185">Reference proteome</keyword>
<evidence type="ECO:0000256" key="1">
    <source>
        <dbReference type="SAM" id="MobiDB-lite"/>
    </source>
</evidence>
<sequence>MSQSWCVEMEKDENQSQAVVSKIPRSKSNTDKQSHGKSVSPEVSDRLRTEQVSILKMETDDSNSNSVNGDVQTSVESELVTCKSGETPQKTEPKAVPEMVPFSESDHVFNENFCVMNNKHANTDSDTNYSTSSITSVDTLQSKTLSCPSSKLPVNIEEEKMTQDQQDVEVTQKKLYDLFCIEQTFRLSSYSVCVEKQLLQNHFYL</sequence>
<dbReference type="EMBL" id="JAIWYP010000016">
    <property type="protein sequence ID" value="KAH3697577.1"/>
    <property type="molecule type" value="Genomic_DNA"/>
</dbReference>
<evidence type="ECO:0000313" key="3">
    <source>
        <dbReference type="Proteomes" id="UP000828390"/>
    </source>
</evidence>
<protein>
    <submittedName>
        <fullName evidence="2">Uncharacterized protein</fullName>
    </submittedName>
</protein>
<dbReference type="Proteomes" id="UP000828390">
    <property type="component" value="Unassembled WGS sequence"/>
</dbReference>
<proteinExistence type="predicted"/>
<accession>A0A9D3YFR9</accession>
<reference evidence="2" key="1">
    <citation type="journal article" date="2019" name="bioRxiv">
        <title>The Genome of the Zebra Mussel, Dreissena polymorpha: A Resource for Invasive Species Research.</title>
        <authorList>
            <person name="McCartney M.A."/>
            <person name="Auch B."/>
            <person name="Kono T."/>
            <person name="Mallez S."/>
            <person name="Zhang Y."/>
            <person name="Obille A."/>
            <person name="Becker A."/>
            <person name="Abrahante J.E."/>
            <person name="Garbe J."/>
            <person name="Badalamenti J.P."/>
            <person name="Herman A."/>
            <person name="Mangelson H."/>
            <person name="Liachko I."/>
            <person name="Sullivan S."/>
            <person name="Sone E.D."/>
            <person name="Koren S."/>
            <person name="Silverstein K.A.T."/>
            <person name="Beckman K.B."/>
            <person name="Gohl D.M."/>
        </authorList>
    </citation>
    <scope>NUCLEOTIDE SEQUENCE</scope>
    <source>
        <strain evidence="2">Duluth1</strain>
        <tissue evidence="2">Whole animal</tissue>
    </source>
</reference>
<reference evidence="2" key="2">
    <citation type="submission" date="2020-11" db="EMBL/GenBank/DDBJ databases">
        <authorList>
            <person name="McCartney M.A."/>
            <person name="Auch B."/>
            <person name="Kono T."/>
            <person name="Mallez S."/>
            <person name="Becker A."/>
            <person name="Gohl D.M."/>
            <person name="Silverstein K.A.T."/>
            <person name="Koren S."/>
            <person name="Bechman K.B."/>
            <person name="Herman A."/>
            <person name="Abrahante J.E."/>
            <person name="Garbe J."/>
        </authorList>
    </citation>
    <scope>NUCLEOTIDE SEQUENCE</scope>
    <source>
        <strain evidence="2">Duluth1</strain>
        <tissue evidence="2">Whole animal</tissue>
    </source>
</reference>
<feature type="region of interest" description="Disordered" evidence="1">
    <location>
        <begin position="1"/>
        <end position="72"/>
    </location>
</feature>
<name>A0A9D3YFR9_DREPO</name>